<keyword evidence="9" id="KW-1185">Reference proteome</keyword>
<comment type="similarity">
    <text evidence="2">Belongs to the GMC oxidoreductase family.</text>
</comment>
<dbReference type="InterPro" id="IPR012132">
    <property type="entry name" value="GMC_OxRdtase"/>
</dbReference>
<feature type="domain" description="Glucose-methanol-choline oxidoreductase N-terminal" evidence="7">
    <location>
        <begin position="308"/>
        <end position="322"/>
    </location>
</feature>
<protein>
    <submittedName>
        <fullName evidence="8">Alcohol oxidase</fullName>
    </submittedName>
</protein>
<dbReference type="GO" id="GO:0050660">
    <property type="term" value="F:flavin adenine dinucleotide binding"/>
    <property type="evidence" value="ECO:0007669"/>
    <property type="project" value="InterPro"/>
</dbReference>
<dbReference type="AlphaFoldDB" id="A0A4S8LT11"/>
<reference evidence="8 9" key="1">
    <citation type="journal article" date="2019" name="Nat. Ecol. Evol.">
        <title>Megaphylogeny resolves global patterns of mushroom evolution.</title>
        <authorList>
            <person name="Varga T."/>
            <person name="Krizsan K."/>
            <person name="Foldi C."/>
            <person name="Dima B."/>
            <person name="Sanchez-Garcia M."/>
            <person name="Sanchez-Ramirez S."/>
            <person name="Szollosi G.J."/>
            <person name="Szarkandi J.G."/>
            <person name="Papp V."/>
            <person name="Albert L."/>
            <person name="Andreopoulos W."/>
            <person name="Angelini C."/>
            <person name="Antonin V."/>
            <person name="Barry K.W."/>
            <person name="Bougher N.L."/>
            <person name="Buchanan P."/>
            <person name="Buyck B."/>
            <person name="Bense V."/>
            <person name="Catcheside P."/>
            <person name="Chovatia M."/>
            <person name="Cooper J."/>
            <person name="Damon W."/>
            <person name="Desjardin D."/>
            <person name="Finy P."/>
            <person name="Geml J."/>
            <person name="Haridas S."/>
            <person name="Hughes K."/>
            <person name="Justo A."/>
            <person name="Karasinski D."/>
            <person name="Kautmanova I."/>
            <person name="Kiss B."/>
            <person name="Kocsube S."/>
            <person name="Kotiranta H."/>
            <person name="LaButti K.M."/>
            <person name="Lechner B.E."/>
            <person name="Liimatainen K."/>
            <person name="Lipzen A."/>
            <person name="Lukacs Z."/>
            <person name="Mihaltcheva S."/>
            <person name="Morgado L.N."/>
            <person name="Niskanen T."/>
            <person name="Noordeloos M.E."/>
            <person name="Ohm R.A."/>
            <person name="Ortiz-Santana B."/>
            <person name="Ovrebo C."/>
            <person name="Racz N."/>
            <person name="Riley R."/>
            <person name="Savchenko A."/>
            <person name="Shiryaev A."/>
            <person name="Soop K."/>
            <person name="Spirin V."/>
            <person name="Szebenyi C."/>
            <person name="Tomsovsky M."/>
            <person name="Tulloss R.E."/>
            <person name="Uehling J."/>
            <person name="Grigoriev I.V."/>
            <person name="Vagvolgyi C."/>
            <person name="Papp T."/>
            <person name="Martin F.M."/>
            <person name="Miettinen O."/>
            <person name="Hibbett D.S."/>
            <person name="Nagy L.G."/>
        </authorList>
    </citation>
    <scope>NUCLEOTIDE SEQUENCE [LARGE SCALE GENOMIC DNA]</scope>
    <source>
        <strain evidence="8 9">CBS 962.96</strain>
    </source>
</reference>
<dbReference type="PROSITE" id="PS00624">
    <property type="entry name" value="GMC_OXRED_2"/>
    <property type="match status" value="1"/>
</dbReference>
<dbReference type="EMBL" id="ML179271">
    <property type="protein sequence ID" value="THU92666.1"/>
    <property type="molecule type" value="Genomic_DNA"/>
</dbReference>
<dbReference type="OrthoDB" id="3122652at2759"/>
<dbReference type="Gene3D" id="3.30.560.10">
    <property type="entry name" value="Glucose Oxidase, domain 3"/>
    <property type="match status" value="2"/>
</dbReference>
<evidence type="ECO:0000313" key="8">
    <source>
        <dbReference type="EMBL" id="THU92666.1"/>
    </source>
</evidence>
<accession>A0A4S8LT11</accession>
<dbReference type="PIRSF" id="PIRSF000137">
    <property type="entry name" value="Alcohol_oxidase"/>
    <property type="match status" value="1"/>
</dbReference>
<dbReference type="PANTHER" id="PTHR11552:SF147">
    <property type="entry name" value="CHOLINE DEHYDROGENASE, MITOCHONDRIAL"/>
    <property type="match status" value="1"/>
</dbReference>
<sequence length="569" mass="61111">MLSFRSLSLLAPLIRVGNAALFTDPKNLPNTEYDFIVIGAGTAGNVVANRLSKDSTKTVLVVEAGLNDAGIQAIEIPFLAPETAGTSVDWNYTTIPQPGLNNRILDVPRGFALGGSSNLHYMLWTQGSEDLFNSYAEVTGDPGWSWDAIQPFWKRVSTLVPSTDNPSLSPPPPADNPTLSNGDGPIQVNLPNFPTDIDFRVINGSKELEKAGTGDGRFKFTDNMNGGDSIGFGFNQESAGGGQRSSSSTAYLRPIIDSRPNLDVLIQTRAMKLIETYNGTFTSVEVAQNVDGPLTVLKATSEIILSAGSIGSSQLLLLSGIGPRDELEAIGVPSKINLPGVANTYSLGRGKKGTFFYSSIQSPRLHVPELEGEKDPSTGAKSANTEFVFTNGFFGSQVPTEGHFLTLAVALVSPKSKGSLTLKSSGNGTFTEPSIDYGLLSDEWDLEALMQGLRDSETFLNATPWTQPSPEPYIIEPVGDWATARNGTDKDREDFIRNNMITVFHPIGTARMSSGSPSDPLGVTDARLRVRGVKGLRVIDASVFNTNSRPYLSVIPKHLSTPSLKEEHK</sequence>
<proteinExistence type="inferred from homology"/>
<dbReference type="InterPro" id="IPR000172">
    <property type="entry name" value="GMC_OxRdtase_N"/>
</dbReference>
<evidence type="ECO:0000313" key="9">
    <source>
        <dbReference type="Proteomes" id="UP000297245"/>
    </source>
</evidence>
<dbReference type="Gene3D" id="3.50.50.60">
    <property type="entry name" value="FAD/NAD(P)-binding domain"/>
    <property type="match status" value="2"/>
</dbReference>
<feature type="region of interest" description="Disordered" evidence="5">
    <location>
        <begin position="160"/>
        <end position="186"/>
    </location>
</feature>
<gene>
    <name evidence="8" type="ORF">K435DRAFT_905656</name>
</gene>
<organism evidence="8 9">
    <name type="scientific">Dendrothele bispora (strain CBS 962.96)</name>
    <dbReference type="NCBI Taxonomy" id="1314807"/>
    <lineage>
        <taxon>Eukaryota</taxon>
        <taxon>Fungi</taxon>
        <taxon>Dikarya</taxon>
        <taxon>Basidiomycota</taxon>
        <taxon>Agaricomycotina</taxon>
        <taxon>Agaricomycetes</taxon>
        <taxon>Agaricomycetidae</taxon>
        <taxon>Agaricales</taxon>
        <taxon>Agaricales incertae sedis</taxon>
        <taxon>Dendrothele</taxon>
    </lineage>
</organism>
<dbReference type="SUPFAM" id="SSF51905">
    <property type="entry name" value="FAD/NAD(P)-binding domain"/>
    <property type="match status" value="1"/>
</dbReference>
<feature type="signal peptide" evidence="6">
    <location>
        <begin position="1"/>
        <end position="19"/>
    </location>
</feature>
<evidence type="ECO:0000256" key="4">
    <source>
        <dbReference type="ARBA" id="ARBA00022827"/>
    </source>
</evidence>
<dbReference type="Pfam" id="PF05199">
    <property type="entry name" value="GMC_oxred_C"/>
    <property type="match status" value="1"/>
</dbReference>
<feature type="chain" id="PRO_5020996592" evidence="6">
    <location>
        <begin position="20"/>
        <end position="569"/>
    </location>
</feature>
<keyword evidence="3" id="KW-0285">Flavoprotein</keyword>
<evidence type="ECO:0000256" key="2">
    <source>
        <dbReference type="ARBA" id="ARBA00010790"/>
    </source>
</evidence>
<keyword evidence="4" id="KW-0274">FAD</keyword>
<dbReference type="GO" id="GO:0016614">
    <property type="term" value="F:oxidoreductase activity, acting on CH-OH group of donors"/>
    <property type="evidence" value="ECO:0007669"/>
    <property type="project" value="InterPro"/>
</dbReference>
<evidence type="ECO:0000256" key="3">
    <source>
        <dbReference type="ARBA" id="ARBA00022630"/>
    </source>
</evidence>
<dbReference type="SUPFAM" id="SSF54373">
    <property type="entry name" value="FAD-linked reductases, C-terminal domain"/>
    <property type="match status" value="1"/>
</dbReference>
<dbReference type="InterPro" id="IPR036188">
    <property type="entry name" value="FAD/NAD-bd_sf"/>
</dbReference>
<name>A0A4S8LT11_DENBC</name>
<evidence type="ECO:0000256" key="5">
    <source>
        <dbReference type="SAM" id="MobiDB-lite"/>
    </source>
</evidence>
<dbReference type="Proteomes" id="UP000297245">
    <property type="component" value="Unassembled WGS sequence"/>
</dbReference>
<comment type="cofactor">
    <cofactor evidence="1">
        <name>FAD</name>
        <dbReference type="ChEBI" id="CHEBI:57692"/>
    </cofactor>
</comment>
<evidence type="ECO:0000256" key="6">
    <source>
        <dbReference type="SAM" id="SignalP"/>
    </source>
</evidence>
<dbReference type="InterPro" id="IPR007867">
    <property type="entry name" value="GMC_OxRtase_C"/>
</dbReference>
<keyword evidence="6" id="KW-0732">Signal</keyword>
<evidence type="ECO:0000256" key="1">
    <source>
        <dbReference type="ARBA" id="ARBA00001974"/>
    </source>
</evidence>
<dbReference type="PANTHER" id="PTHR11552">
    <property type="entry name" value="GLUCOSE-METHANOL-CHOLINE GMC OXIDOREDUCTASE"/>
    <property type="match status" value="1"/>
</dbReference>
<evidence type="ECO:0000259" key="7">
    <source>
        <dbReference type="PROSITE" id="PS00624"/>
    </source>
</evidence>
<dbReference type="Pfam" id="PF00732">
    <property type="entry name" value="GMC_oxred_N"/>
    <property type="match status" value="1"/>
</dbReference>